<keyword evidence="5" id="KW-0732">Signal</keyword>
<evidence type="ECO:0000256" key="4">
    <source>
        <dbReference type="PROSITE-ProRule" id="PRU00076"/>
    </source>
</evidence>
<dbReference type="GO" id="GO:0016757">
    <property type="term" value="F:glycosyltransferase activity"/>
    <property type="evidence" value="ECO:0007669"/>
    <property type="project" value="InterPro"/>
</dbReference>
<evidence type="ECO:0000313" key="7">
    <source>
        <dbReference type="EMBL" id="GIL85494.1"/>
    </source>
</evidence>
<dbReference type="PANTHER" id="PTHR11062:SF376">
    <property type="entry name" value="EXOSTOSIN FAMILY PROTEIN"/>
    <property type="match status" value="1"/>
</dbReference>
<dbReference type="Proteomes" id="UP000722791">
    <property type="component" value="Unassembled WGS sequence"/>
</dbReference>
<dbReference type="PROSITE" id="PS01186">
    <property type="entry name" value="EGF_2"/>
    <property type="match status" value="1"/>
</dbReference>
<evidence type="ECO:0000256" key="3">
    <source>
        <dbReference type="ARBA" id="ARBA00023034"/>
    </source>
</evidence>
<dbReference type="AlphaFoldDB" id="A0A8J4GK61"/>
<dbReference type="PROSITE" id="PS00022">
    <property type="entry name" value="EGF_1"/>
    <property type="match status" value="2"/>
</dbReference>
<evidence type="ECO:0000256" key="1">
    <source>
        <dbReference type="ARBA" id="ARBA00004323"/>
    </source>
</evidence>
<proteinExistence type="inferred from homology"/>
<comment type="similarity">
    <text evidence="2">Belongs to the glycosyltransferase 47 family.</text>
</comment>
<dbReference type="InterPro" id="IPR004263">
    <property type="entry name" value="Exostosin"/>
</dbReference>
<dbReference type="SMART" id="SM00181">
    <property type="entry name" value="EGF"/>
    <property type="match status" value="3"/>
</dbReference>
<dbReference type="InterPro" id="IPR040911">
    <property type="entry name" value="Exostosin_GT47"/>
</dbReference>
<keyword evidence="3" id="KW-0333">Golgi apparatus</keyword>
<name>A0A8J4GK61_9CHLO</name>
<comment type="caution">
    <text evidence="8">The sequence shown here is derived from an EMBL/GenBank/DDBJ whole genome shotgun (WGS) entry which is preliminary data.</text>
</comment>
<keyword evidence="10" id="KW-1185">Reference proteome</keyword>
<dbReference type="EMBL" id="BNCQ01000031">
    <property type="protein sequence ID" value="GIM09551.1"/>
    <property type="molecule type" value="Genomic_DNA"/>
</dbReference>
<gene>
    <name evidence="7" type="ORF">Vretifemale_14012</name>
    <name evidence="8" type="ORF">Vretimale_13412</name>
</gene>
<feature type="domain" description="EGF-like" evidence="6">
    <location>
        <begin position="200"/>
        <end position="235"/>
    </location>
</feature>
<dbReference type="Gene3D" id="2.10.25.10">
    <property type="entry name" value="Laminin"/>
    <property type="match status" value="1"/>
</dbReference>
<feature type="disulfide bond" evidence="4">
    <location>
        <begin position="225"/>
        <end position="234"/>
    </location>
</feature>
<protein>
    <recommendedName>
        <fullName evidence="6">EGF-like domain-containing protein</fullName>
    </recommendedName>
</protein>
<feature type="disulfide bond" evidence="4">
    <location>
        <begin position="204"/>
        <end position="214"/>
    </location>
</feature>
<comment type="caution">
    <text evidence="4">Lacks conserved residue(s) required for the propagation of feature annotation.</text>
</comment>
<evidence type="ECO:0000256" key="5">
    <source>
        <dbReference type="SAM" id="SignalP"/>
    </source>
</evidence>
<feature type="chain" id="PRO_5036271723" description="EGF-like domain-containing protein" evidence="5">
    <location>
        <begin position="25"/>
        <end position="656"/>
    </location>
</feature>
<dbReference type="GO" id="GO:0000139">
    <property type="term" value="C:Golgi membrane"/>
    <property type="evidence" value="ECO:0007669"/>
    <property type="project" value="UniProtKB-SubCell"/>
</dbReference>
<evidence type="ECO:0000313" key="8">
    <source>
        <dbReference type="EMBL" id="GIM09551.1"/>
    </source>
</evidence>
<evidence type="ECO:0000256" key="2">
    <source>
        <dbReference type="ARBA" id="ARBA00010271"/>
    </source>
</evidence>
<evidence type="ECO:0000313" key="10">
    <source>
        <dbReference type="Proteomes" id="UP000747110"/>
    </source>
</evidence>
<comment type="subcellular location">
    <subcellularLocation>
        <location evidence="1">Golgi apparatus membrane</location>
        <topology evidence="1">Single-pass type II membrane protein</topology>
    </subcellularLocation>
</comment>
<dbReference type="InterPro" id="IPR000742">
    <property type="entry name" value="EGF"/>
</dbReference>
<keyword evidence="4" id="KW-1015">Disulfide bond</keyword>
<feature type="signal peptide" evidence="5">
    <location>
        <begin position="1"/>
        <end position="24"/>
    </location>
</feature>
<feature type="disulfide bond" evidence="4">
    <location>
        <begin position="67"/>
        <end position="76"/>
    </location>
</feature>
<feature type="disulfide bond" evidence="4">
    <location>
        <begin position="48"/>
        <end position="58"/>
    </location>
</feature>
<organism evidence="8 9">
    <name type="scientific">Volvox reticuliferus</name>
    <dbReference type="NCBI Taxonomy" id="1737510"/>
    <lineage>
        <taxon>Eukaryota</taxon>
        <taxon>Viridiplantae</taxon>
        <taxon>Chlorophyta</taxon>
        <taxon>core chlorophytes</taxon>
        <taxon>Chlorophyceae</taxon>
        <taxon>CS clade</taxon>
        <taxon>Chlamydomonadales</taxon>
        <taxon>Volvocaceae</taxon>
        <taxon>Volvox</taxon>
    </lineage>
</organism>
<dbReference type="PROSITE" id="PS50026">
    <property type="entry name" value="EGF_3"/>
    <property type="match status" value="2"/>
</dbReference>
<sequence>MLLHKSLANVLAILFLHVLRRVQSAEIVLKTALGDQPFNTFQEVNKPCQEGCLVNGNCNHELGLCECPFGLSGPTCQSQLYPACRTILASGGQRIYLGRTAPRNCYCYRQLLKGLCLPDDDSRCAFHTMQLWDVLYCFQRMATPEEQQFSELPERIDDPTYEWGRGTTSRTEVDGMVKLRKQIEHVQQLPTIEDISKAVPLSRCKARCYEQGVCQDWGGQAHCLCFAGYRGDDCSVAELAGEQACPGNCGGRGKCIAGFCKCDAPYWGFGCSRSKAYEPVPGSFAYPYFPSLKIYIYDMPANVVGSHQFEDGDIGVFATYQSFIRFEEMLINDSSGVRTENPYEANLFYIPAFAYYSTSNLGDPTAAVVRAVDWVAATFPFFNRTGGKDHFVLLSADRGACYLKTLPQTEHLIRVTHFGYERHNITNMGTLLHNTEYGCFKAGRDVVMSPYFKAKAPKIQELRTRLEQPEVLEAFIARKDVLFFFSGDIRHNEPEYSGGVRQALSLLLANNSYPDVVFKGGYMMLGGHDYEDLLTRSKFCLAPYGHGFGVRLTHALMHACVPVIIQDKVRQPFEDILHYPDFSIRVSKAELPRLVEMLRAVPQEDLVRMTKENSRIYRAFIWQPEMGGLAYNFTLASLWRRLSHLRGELYEAGVRR</sequence>
<dbReference type="OrthoDB" id="1924787at2759"/>
<accession>A0A8J4GK61</accession>
<evidence type="ECO:0000259" key="6">
    <source>
        <dbReference type="PROSITE" id="PS50026"/>
    </source>
</evidence>
<dbReference type="PANTHER" id="PTHR11062">
    <property type="entry name" value="EXOSTOSIN HEPARAN SULFATE GLYCOSYLTRANSFERASE -RELATED"/>
    <property type="match status" value="1"/>
</dbReference>
<keyword evidence="4" id="KW-0245">EGF-like domain</keyword>
<dbReference type="Proteomes" id="UP000747110">
    <property type="component" value="Unassembled WGS sequence"/>
</dbReference>
<dbReference type="Pfam" id="PF03016">
    <property type="entry name" value="Exostosin_GT47"/>
    <property type="match status" value="1"/>
</dbReference>
<dbReference type="EMBL" id="BNCP01000033">
    <property type="protein sequence ID" value="GIL85494.1"/>
    <property type="molecule type" value="Genomic_DNA"/>
</dbReference>
<evidence type="ECO:0000313" key="9">
    <source>
        <dbReference type="Proteomes" id="UP000722791"/>
    </source>
</evidence>
<reference evidence="8" key="1">
    <citation type="journal article" date="2021" name="Proc. Natl. Acad. Sci. U.S.A.">
        <title>Three genomes in the algal genus Volvox reveal the fate of a haploid sex-determining region after a transition to homothallism.</title>
        <authorList>
            <person name="Yamamoto K."/>
            <person name="Hamaji T."/>
            <person name="Kawai-Toyooka H."/>
            <person name="Matsuzaki R."/>
            <person name="Takahashi F."/>
            <person name="Nishimura Y."/>
            <person name="Kawachi M."/>
            <person name="Noguchi H."/>
            <person name="Minakuchi Y."/>
            <person name="Umen J.G."/>
            <person name="Toyoda A."/>
            <person name="Nozaki H."/>
        </authorList>
    </citation>
    <scope>NUCLEOTIDE SEQUENCE</scope>
    <source>
        <strain evidence="8">NIES-3785</strain>
        <strain evidence="7">NIES-3786</strain>
    </source>
</reference>
<feature type="domain" description="EGF-like" evidence="6">
    <location>
        <begin position="44"/>
        <end position="77"/>
    </location>
</feature>